<reference evidence="2 3" key="1">
    <citation type="submission" date="2011-01" db="EMBL/GenBank/DDBJ databases">
        <authorList>
            <person name="Weinstock G."/>
            <person name="Sodergren E."/>
            <person name="Clifton S."/>
            <person name="Fulton L."/>
            <person name="Fulton B."/>
            <person name="Courtney L."/>
            <person name="Fronick C."/>
            <person name="Harrison M."/>
            <person name="Strong C."/>
            <person name="Farmer C."/>
            <person name="Delahaunty K."/>
            <person name="Markovic C."/>
            <person name="Hall O."/>
            <person name="Minx P."/>
            <person name="Tomlinson C."/>
            <person name="Mitreva M."/>
            <person name="Hou S."/>
            <person name="Chen J."/>
            <person name="Wollam A."/>
            <person name="Pepin K.H."/>
            <person name="Johnson M."/>
            <person name="Bhonagiri V."/>
            <person name="Zhang X."/>
            <person name="Suruliraj S."/>
            <person name="Warren W."/>
            <person name="Chinwalla A."/>
            <person name="Mardis E.R."/>
            <person name="Wilson R.K."/>
        </authorList>
    </citation>
    <scope>NUCLEOTIDE SEQUENCE [LARGE SCALE GENOMIC DNA]</scope>
    <source>
        <strain evidence="3">DSM 22608 / JCM 16073 / KCTC 15190 / YIT 12066</strain>
    </source>
</reference>
<gene>
    <name evidence="2" type="ORF">HMPREF9444_01493</name>
</gene>
<evidence type="ECO:0000256" key="1">
    <source>
        <dbReference type="SAM" id="Phobius"/>
    </source>
</evidence>
<keyword evidence="3" id="KW-1185">Reference proteome</keyword>
<dbReference type="AlphaFoldDB" id="E8LL86"/>
<accession>E8LL86</accession>
<evidence type="ECO:0000313" key="2">
    <source>
        <dbReference type="EMBL" id="EFY06746.1"/>
    </source>
</evidence>
<organism evidence="2 3">
    <name type="scientific">Succinatimonas hippei (strain DSM 22608 / JCM 16073 / KCTC 15190 / YIT 12066)</name>
    <dbReference type="NCBI Taxonomy" id="762983"/>
    <lineage>
        <taxon>Bacteria</taxon>
        <taxon>Pseudomonadati</taxon>
        <taxon>Pseudomonadota</taxon>
        <taxon>Gammaproteobacteria</taxon>
        <taxon>Aeromonadales</taxon>
        <taxon>Succinivibrionaceae</taxon>
        <taxon>Succinatimonas</taxon>
    </lineage>
</organism>
<dbReference type="Proteomes" id="UP000018458">
    <property type="component" value="Unassembled WGS sequence"/>
</dbReference>
<protein>
    <submittedName>
        <fullName evidence="2">Uncharacterized protein</fullName>
    </submittedName>
</protein>
<comment type="caution">
    <text evidence="2">The sequence shown here is derived from an EMBL/GenBank/DDBJ whole genome shotgun (WGS) entry which is preliminary data.</text>
</comment>
<feature type="transmembrane region" description="Helical" evidence="1">
    <location>
        <begin position="23"/>
        <end position="40"/>
    </location>
</feature>
<keyword evidence="1" id="KW-0472">Membrane</keyword>
<sequence length="158" mass="18112">MDEGKDLRDLNFLQRWGLWFKRNYKVCFVVLIIFSAYVIYAEKFRSDEELLTLNDLQNALPVPVDGDTVIAKIDDLPDELIMHVVKDDDLYANATQEQLNKSLDNIAKNAQRLCANPILGNILSSGRRVTVLLRNESHTYERKIAIAKCELNNANKTE</sequence>
<dbReference type="RefSeq" id="WP_009143674.1">
    <property type="nucleotide sequence ID" value="NZ_GL831017.1"/>
</dbReference>
<dbReference type="HOGENOM" id="CLU_1668478_0_0_6"/>
<proteinExistence type="predicted"/>
<keyword evidence="1" id="KW-0812">Transmembrane</keyword>
<dbReference type="OrthoDB" id="10008893at2"/>
<dbReference type="EMBL" id="AEVO01000084">
    <property type="protein sequence ID" value="EFY06746.1"/>
    <property type="molecule type" value="Genomic_DNA"/>
</dbReference>
<dbReference type="STRING" id="762983.HMPREF9444_01493"/>
<name>E8LL86_SUCHY</name>
<keyword evidence="1" id="KW-1133">Transmembrane helix</keyword>
<evidence type="ECO:0000313" key="3">
    <source>
        <dbReference type="Proteomes" id="UP000018458"/>
    </source>
</evidence>